<name>A0A806K0D4_9BACT</name>
<comment type="similarity">
    <text evidence="3">Belongs to the methyltransferase superfamily. Arsenite methyltransferase family.</text>
</comment>
<dbReference type="GO" id="GO:0030791">
    <property type="term" value="F:arsenite methyltransferase activity"/>
    <property type="evidence" value="ECO:0007669"/>
    <property type="project" value="UniProtKB-EC"/>
</dbReference>
<keyword evidence="10" id="KW-0489">Methyltransferase</keyword>
<evidence type="ECO:0000256" key="1">
    <source>
        <dbReference type="ARBA" id="ARBA00022679"/>
    </source>
</evidence>
<dbReference type="InterPro" id="IPR026669">
    <property type="entry name" value="Arsenite_MeTrfase-like"/>
</dbReference>
<organism evidence="10">
    <name type="scientific">uncultured bacterium contig00036</name>
    <dbReference type="NCBI Taxonomy" id="1181524"/>
    <lineage>
        <taxon>Bacteria</taxon>
        <taxon>environmental samples</taxon>
    </lineage>
</organism>
<evidence type="ECO:0000313" key="10">
    <source>
        <dbReference type="EMBL" id="AGS53092.1"/>
    </source>
</evidence>
<comment type="catalytic activity">
    <reaction evidence="6">
        <text>arsenic triglutathione + [thioredoxin]-dithiol + S-adenosyl-L-methionine + 2 H2O = methylarsonous acid + [thioredoxin]-disulfide + 3 glutathione + S-adenosyl-L-homocysteine + H(+)</text>
        <dbReference type="Rhea" id="RHEA:69460"/>
        <dbReference type="Rhea" id="RHEA-COMP:10698"/>
        <dbReference type="Rhea" id="RHEA-COMP:10700"/>
        <dbReference type="ChEBI" id="CHEBI:15377"/>
        <dbReference type="ChEBI" id="CHEBI:15378"/>
        <dbReference type="ChEBI" id="CHEBI:17826"/>
        <dbReference type="ChEBI" id="CHEBI:29950"/>
        <dbReference type="ChEBI" id="CHEBI:50058"/>
        <dbReference type="ChEBI" id="CHEBI:57856"/>
        <dbReference type="ChEBI" id="CHEBI:57925"/>
        <dbReference type="ChEBI" id="CHEBI:59789"/>
        <dbReference type="ChEBI" id="CHEBI:183640"/>
        <dbReference type="EC" id="2.1.1.137"/>
    </reaction>
</comment>
<dbReference type="EC" id="2.1.1.137" evidence="4"/>
<keyword evidence="2" id="KW-0949">S-adenosyl-L-methionine</keyword>
<keyword evidence="1 10" id="KW-0808">Transferase</keyword>
<dbReference type="AlphaFoldDB" id="A0A806K0D4"/>
<evidence type="ECO:0000256" key="5">
    <source>
        <dbReference type="ARBA" id="ARBA00034545"/>
    </source>
</evidence>
<dbReference type="PANTHER" id="PTHR43675">
    <property type="entry name" value="ARSENITE METHYLTRANSFERASE"/>
    <property type="match status" value="1"/>
</dbReference>
<reference evidence="10" key="1">
    <citation type="submission" date="2012-03" db="EMBL/GenBank/DDBJ databases">
        <title>Functional metagenomics reveals considerable lignocellulase gene clusters in the gut microbiome of a wood-feeding higher termite.</title>
        <authorList>
            <person name="Liu N."/>
        </authorList>
    </citation>
    <scope>NUCLEOTIDE SEQUENCE</scope>
</reference>
<dbReference type="Gene3D" id="3.40.50.150">
    <property type="entry name" value="Vaccinia Virus protein VP39"/>
    <property type="match status" value="1"/>
</dbReference>
<dbReference type="Gene3D" id="3.40.5.100">
    <property type="match status" value="1"/>
</dbReference>
<dbReference type="GO" id="GO:0032259">
    <property type="term" value="P:methylation"/>
    <property type="evidence" value="ECO:0007669"/>
    <property type="project" value="UniProtKB-KW"/>
</dbReference>
<evidence type="ECO:0000256" key="3">
    <source>
        <dbReference type="ARBA" id="ARBA00034487"/>
    </source>
</evidence>
<evidence type="ECO:0000256" key="8">
    <source>
        <dbReference type="ARBA" id="ARBA00048428"/>
    </source>
</evidence>
<evidence type="ECO:0000259" key="9">
    <source>
        <dbReference type="Pfam" id="PF13847"/>
    </source>
</evidence>
<dbReference type="CDD" id="cd02440">
    <property type="entry name" value="AdoMet_MTases"/>
    <property type="match status" value="1"/>
</dbReference>
<sequence>MSKIHDSLQEYYGKIIHNTEDLKTKACMCTPDAHSKEVRAVMPLIADEIVSRFYGCGSPIPPLLEGKTILDLGCGTGRDVYIAAKLAGENGFAIGVDMTEEQLAVARKFEDEQRVRFGFKKSNVAFHKGFIEDLAALGIGDETVDVVISNCVINLSPSKEAVFKEIHRVLKPGGELFFSDVFADRRIPEAISTDPVIRGECLGGAIYTEDFRRIMQRIGWADFRAMSVRSIPMDNKDIENVAGFVQFSERTIRAFKIDGLEDICEDYGQVAYYNGGIAGYPHFFDLDDHHRFHTGKPMLVCGNTAAMLEQTRYSKAFRVVGDRTVHYGAFDCSGGNRSEVESVVQSSCC</sequence>
<comment type="catalytic activity">
    <reaction evidence="8">
        <text>arsenic triglutathione + 3 [thioredoxin]-dithiol + 3 S-adenosyl-L-methionine = trimethylarsine + 3 [thioredoxin]-disulfide + 3 glutathione + 3 S-adenosyl-L-homocysteine + 3 H(+)</text>
        <dbReference type="Rhea" id="RHEA:69432"/>
        <dbReference type="Rhea" id="RHEA-COMP:10698"/>
        <dbReference type="Rhea" id="RHEA-COMP:10700"/>
        <dbReference type="ChEBI" id="CHEBI:15378"/>
        <dbReference type="ChEBI" id="CHEBI:27130"/>
        <dbReference type="ChEBI" id="CHEBI:29950"/>
        <dbReference type="ChEBI" id="CHEBI:50058"/>
        <dbReference type="ChEBI" id="CHEBI:57856"/>
        <dbReference type="ChEBI" id="CHEBI:57925"/>
        <dbReference type="ChEBI" id="CHEBI:59789"/>
        <dbReference type="ChEBI" id="CHEBI:183640"/>
        <dbReference type="EC" id="2.1.1.137"/>
    </reaction>
</comment>
<evidence type="ECO:0000256" key="2">
    <source>
        <dbReference type="ARBA" id="ARBA00022691"/>
    </source>
</evidence>
<proteinExistence type="inferred from homology"/>
<accession>A0A806K0D4</accession>
<dbReference type="EMBL" id="JQ844221">
    <property type="protein sequence ID" value="AGS53092.1"/>
    <property type="molecule type" value="Genomic_DNA"/>
</dbReference>
<evidence type="ECO:0000256" key="6">
    <source>
        <dbReference type="ARBA" id="ARBA00047941"/>
    </source>
</evidence>
<dbReference type="PANTHER" id="PTHR43675:SF8">
    <property type="entry name" value="ARSENITE METHYLTRANSFERASE"/>
    <property type="match status" value="1"/>
</dbReference>
<dbReference type="InterPro" id="IPR029063">
    <property type="entry name" value="SAM-dependent_MTases_sf"/>
</dbReference>
<evidence type="ECO:0000256" key="7">
    <source>
        <dbReference type="ARBA" id="ARBA00047943"/>
    </source>
</evidence>
<dbReference type="InterPro" id="IPR025714">
    <property type="entry name" value="Methyltranfer_dom"/>
</dbReference>
<dbReference type="SUPFAM" id="SSF53335">
    <property type="entry name" value="S-adenosyl-L-methionine-dependent methyltransferases"/>
    <property type="match status" value="1"/>
</dbReference>
<dbReference type="Pfam" id="PF13847">
    <property type="entry name" value="Methyltransf_31"/>
    <property type="match status" value="1"/>
</dbReference>
<protein>
    <recommendedName>
        <fullName evidence="5">Arsenite methyltransferase</fullName>
        <ecNumber evidence="4">2.1.1.137</ecNumber>
    </recommendedName>
</protein>
<feature type="domain" description="Methyltransferase" evidence="9">
    <location>
        <begin position="65"/>
        <end position="217"/>
    </location>
</feature>
<comment type="catalytic activity">
    <reaction evidence="7">
        <text>arsenic triglutathione + 2 [thioredoxin]-dithiol + 2 S-adenosyl-L-methionine + H2O = dimethylarsinous acid + 2 [thioredoxin]-disulfide + 3 glutathione + 2 S-adenosyl-L-homocysteine + 2 H(+)</text>
        <dbReference type="Rhea" id="RHEA:69464"/>
        <dbReference type="Rhea" id="RHEA-COMP:10698"/>
        <dbReference type="Rhea" id="RHEA-COMP:10700"/>
        <dbReference type="ChEBI" id="CHEBI:15377"/>
        <dbReference type="ChEBI" id="CHEBI:15378"/>
        <dbReference type="ChEBI" id="CHEBI:23808"/>
        <dbReference type="ChEBI" id="CHEBI:29950"/>
        <dbReference type="ChEBI" id="CHEBI:50058"/>
        <dbReference type="ChEBI" id="CHEBI:57856"/>
        <dbReference type="ChEBI" id="CHEBI:57925"/>
        <dbReference type="ChEBI" id="CHEBI:59789"/>
        <dbReference type="ChEBI" id="CHEBI:183640"/>
        <dbReference type="EC" id="2.1.1.137"/>
    </reaction>
</comment>
<evidence type="ECO:0000256" key="4">
    <source>
        <dbReference type="ARBA" id="ARBA00034521"/>
    </source>
</evidence>